<dbReference type="GO" id="GO:0005634">
    <property type="term" value="C:nucleus"/>
    <property type="evidence" value="ECO:0007669"/>
    <property type="project" value="TreeGrafter"/>
</dbReference>
<feature type="coiled-coil region" evidence="4">
    <location>
        <begin position="8"/>
        <end position="49"/>
    </location>
</feature>
<evidence type="ECO:0000313" key="7">
    <source>
        <dbReference type="Proteomes" id="UP000639772"/>
    </source>
</evidence>
<dbReference type="FunFam" id="3.30.70.580:FF:000012">
    <property type="entry name" value="tRNA pseudouridine synthase"/>
    <property type="match status" value="1"/>
</dbReference>
<organism evidence="6 7">
    <name type="scientific">Vanilla planifolia</name>
    <name type="common">Vanilla</name>
    <dbReference type="NCBI Taxonomy" id="51239"/>
    <lineage>
        <taxon>Eukaryota</taxon>
        <taxon>Viridiplantae</taxon>
        <taxon>Streptophyta</taxon>
        <taxon>Embryophyta</taxon>
        <taxon>Tracheophyta</taxon>
        <taxon>Spermatophyta</taxon>
        <taxon>Magnoliopsida</taxon>
        <taxon>Liliopsida</taxon>
        <taxon>Asparagales</taxon>
        <taxon>Orchidaceae</taxon>
        <taxon>Vanilloideae</taxon>
        <taxon>Vanilleae</taxon>
        <taxon>Vanilla</taxon>
    </lineage>
</organism>
<dbReference type="PANTHER" id="PTHR11142">
    <property type="entry name" value="PSEUDOURIDYLATE SYNTHASE"/>
    <property type="match status" value="1"/>
</dbReference>
<dbReference type="HAMAP" id="MF_00171">
    <property type="entry name" value="TruA"/>
    <property type="match status" value="1"/>
</dbReference>
<dbReference type="NCBIfam" id="TIGR00071">
    <property type="entry name" value="hisT_truA"/>
    <property type="match status" value="1"/>
</dbReference>
<reference evidence="6 7" key="1">
    <citation type="journal article" date="2020" name="Nat. Food">
        <title>A phased Vanilla planifolia genome enables genetic improvement of flavour and production.</title>
        <authorList>
            <person name="Hasing T."/>
            <person name="Tang H."/>
            <person name="Brym M."/>
            <person name="Khazi F."/>
            <person name="Huang T."/>
            <person name="Chambers A.H."/>
        </authorList>
    </citation>
    <scope>NUCLEOTIDE SEQUENCE [LARGE SCALE GENOMIC DNA]</scope>
    <source>
        <tissue evidence="6">Leaf</tissue>
    </source>
</reference>
<dbReference type="Proteomes" id="UP000639772">
    <property type="component" value="Unassembled WGS sequence"/>
</dbReference>
<evidence type="ECO:0000256" key="1">
    <source>
        <dbReference type="ARBA" id="ARBA00009375"/>
    </source>
</evidence>
<name>A0A835URW9_VANPL</name>
<dbReference type="Gene3D" id="3.30.70.580">
    <property type="entry name" value="Pseudouridine synthase I, catalytic domain, N-terminal subdomain"/>
    <property type="match status" value="1"/>
</dbReference>
<accession>A0A835URW9</accession>
<dbReference type="GO" id="GO:0031119">
    <property type="term" value="P:tRNA pseudouridine synthesis"/>
    <property type="evidence" value="ECO:0007669"/>
    <property type="project" value="TreeGrafter"/>
</dbReference>
<comment type="caution">
    <text evidence="6">The sequence shown here is derived from an EMBL/GenBank/DDBJ whole genome shotgun (WGS) entry which is preliminary data.</text>
</comment>
<keyword evidence="4" id="KW-0175">Coiled coil</keyword>
<dbReference type="InterPro" id="IPR020095">
    <property type="entry name" value="PsdUridine_synth_TruA_C"/>
</dbReference>
<dbReference type="InterPro" id="IPR020094">
    <property type="entry name" value="TruA/RsuA/RluB/E/F_N"/>
</dbReference>
<evidence type="ECO:0000256" key="4">
    <source>
        <dbReference type="SAM" id="Coils"/>
    </source>
</evidence>
<dbReference type="Pfam" id="PF01416">
    <property type="entry name" value="PseudoU_synth_1"/>
    <property type="match status" value="1"/>
</dbReference>
<keyword evidence="2" id="KW-0819">tRNA processing</keyword>
<protein>
    <recommendedName>
        <fullName evidence="5">Pseudouridine synthase I TruA alpha/beta domain-containing protein</fullName>
    </recommendedName>
</protein>
<keyword evidence="3" id="KW-0413">Isomerase</keyword>
<evidence type="ECO:0000256" key="3">
    <source>
        <dbReference type="ARBA" id="ARBA00023235"/>
    </source>
</evidence>
<dbReference type="InterPro" id="IPR020097">
    <property type="entry name" value="PsdUridine_synth_TruA_a/b_dom"/>
</dbReference>
<proteinExistence type="inferred from homology"/>
<dbReference type="SUPFAM" id="SSF55120">
    <property type="entry name" value="Pseudouridine synthase"/>
    <property type="match status" value="1"/>
</dbReference>
<dbReference type="PANTHER" id="PTHR11142:SF5">
    <property type="entry name" value="TRNA PSEUDOURIDINE(38_39) SYNTHASE"/>
    <property type="match status" value="1"/>
</dbReference>
<dbReference type="Gene3D" id="3.30.70.660">
    <property type="entry name" value="Pseudouridine synthase I, catalytic domain, C-terminal subdomain"/>
    <property type="match status" value="1"/>
</dbReference>
<dbReference type="GO" id="GO:1990481">
    <property type="term" value="P:mRNA pseudouridine synthesis"/>
    <property type="evidence" value="ECO:0007669"/>
    <property type="project" value="TreeGrafter"/>
</dbReference>
<gene>
    <name evidence="6" type="ORF">HPP92_016244</name>
</gene>
<dbReference type="EMBL" id="JADCNM010000008">
    <property type="protein sequence ID" value="KAG0471698.1"/>
    <property type="molecule type" value="Genomic_DNA"/>
</dbReference>
<dbReference type="GO" id="GO:0005737">
    <property type="term" value="C:cytoplasm"/>
    <property type="evidence" value="ECO:0007669"/>
    <property type="project" value="TreeGrafter"/>
</dbReference>
<evidence type="ECO:0000259" key="5">
    <source>
        <dbReference type="Pfam" id="PF01416"/>
    </source>
</evidence>
<sequence>MASTVERSNAEESLIAELRSQLDHLRKQVEELQRENERLLNRLSSCQCSEVKEAASSYDSANSEGTCPSTMQGCTKGEANSSTLKCHSLFEISNEKKKPSNQMRHQLKKQPGLENIIQDCDQRYVALKIMYFGQRFYGFASQAQMEPTIESEIFKALERTKLLVGSRIHSHYSRCGRTDKGVSAIGQVISLYLRSNKKGIQREEINYAMVLNRVLPKDIRVLGWSSVPLDFTARFSCLSREYRYLFWRGNMDISVMREAANKFKGEHDFRNFCKMDAVNVKNFRRYITGITISPCNKRFDVDLWAITITGSAFLWHQVRCMVSVLFMIGEGLESPNIIDVLLDINKTPRKPQYNMASELPLMLCRCEFQDVNFICSSDVRRNLQEHLTNELRGYLLQAAIVEEALDCLKTSDAEESSLGHYKKKKGHISLELRQTEPSYEERSAKCTMKATNERKEALGLLILSALIYCRVCEELFAGHMAVMALLDFVDC</sequence>
<comment type="similarity">
    <text evidence="1">Belongs to the tRNA pseudouridine synthase TruA family.</text>
</comment>
<dbReference type="AlphaFoldDB" id="A0A835URW9"/>
<evidence type="ECO:0000313" key="6">
    <source>
        <dbReference type="EMBL" id="KAG0471698.1"/>
    </source>
</evidence>
<dbReference type="GO" id="GO:0009982">
    <property type="term" value="F:pseudouridine synthase activity"/>
    <property type="evidence" value="ECO:0007669"/>
    <property type="project" value="InterPro"/>
</dbReference>
<feature type="domain" description="Pseudouridine synthase I TruA alpha/beta" evidence="5">
    <location>
        <begin position="259"/>
        <end position="368"/>
    </location>
</feature>
<dbReference type="InterPro" id="IPR041707">
    <property type="entry name" value="Pus3-like"/>
</dbReference>
<dbReference type="CDD" id="cd02569">
    <property type="entry name" value="PseudoU_synth_ScPus3"/>
    <property type="match status" value="1"/>
</dbReference>
<evidence type="ECO:0000256" key="2">
    <source>
        <dbReference type="ARBA" id="ARBA00022694"/>
    </source>
</evidence>
<dbReference type="OrthoDB" id="25767at2759"/>
<dbReference type="InterPro" id="IPR020103">
    <property type="entry name" value="PsdUridine_synth_cat_dom_sf"/>
</dbReference>
<dbReference type="FunFam" id="3.30.70.660:FF:000010">
    <property type="entry name" value="tRNA pseudouridine synthase"/>
    <property type="match status" value="1"/>
</dbReference>
<dbReference type="InterPro" id="IPR001406">
    <property type="entry name" value="PsdUridine_synth_TruA"/>
</dbReference>
<dbReference type="GO" id="GO:0003723">
    <property type="term" value="F:RNA binding"/>
    <property type="evidence" value="ECO:0007669"/>
    <property type="project" value="InterPro"/>
</dbReference>